<dbReference type="AlphaFoldDB" id="A0A2D4LLW5"/>
<reference evidence="1" key="1">
    <citation type="submission" date="2017-07" db="EMBL/GenBank/DDBJ databases">
        <authorList>
            <person name="Mikheyev A."/>
            <person name="Grau M."/>
        </authorList>
    </citation>
    <scope>NUCLEOTIDE SEQUENCE</scope>
    <source>
        <tissue evidence="1">Venom_gland</tissue>
    </source>
</reference>
<organism evidence="1">
    <name type="scientific">Micrurus spixii</name>
    <name type="common">Amazon coral snake</name>
    <dbReference type="NCBI Taxonomy" id="129469"/>
    <lineage>
        <taxon>Eukaryota</taxon>
        <taxon>Metazoa</taxon>
        <taxon>Chordata</taxon>
        <taxon>Craniata</taxon>
        <taxon>Vertebrata</taxon>
        <taxon>Euteleostomi</taxon>
        <taxon>Lepidosauria</taxon>
        <taxon>Squamata</taxon>
        <taxon>Bifurcata</taxon>
        <taxon>Unidentata</taxon>
        <taxon>Episquamata</taxon>
        <taxon>Toxicofera</taxon>
        <taxon>Serpentes</taxon>
        <taxon>Colubroidea</taxon>
        <taxon>Elapidae</taxon>
        <taxon>Elapinae</taxon>
        <taxon>Micrurus</taxon>
    </lineage>
</organism>
<dbReference type="EMBL" id="IACM01031591">
    <property type="protein sequence ID" value="LAB21909.1"/>
    <property type="molecule type" value="Transcribed_RNA"/>
</dbReference>
<sequence>MSYSMPSWFFSSSQNGFCWNTMCTNDYCLILTYSVFFKTGLFWKETCKEKNTVAHRYCNKSGIYCAVCPTNAQLSWCFLNQSRWLAAYSIVEKRIELEII</sequence>
<proteinExistence type="predicted"/>
<accession>A0A2D4LLW5</accession>
<name>A0A2D4LLW5_9SAUR</name>
<protein>
    <submittedName>
        <fullName evidence="1">Uncharacterized protein</fullName>
    </submittedName>
</protein>
<evidence type="ECO:0000313" key="1">
    <source>
        <dbReference type="EMBL" id="LAB21909.1"/>
    </source>
</evidence>
<reference evidence="1" key="2">
    <citation type="submission" date="2017-11" db="EMBL/GenBank/DDBJ databases">
        <title>Coralsnake Venomics: Analyses of Venom Gland Transcriptomes and Proteomes of Six Brazilian Taxa.</title>
        <authorList>
            <person name="Aird S.D."/>
            <person name="Jorge da Silva N."/>
            <person name="Qiu L."/>
            <person name="Villar-Briones A."/>
            <person name="Aparecida-Saddi V."/>
            <person name="Campos-Telles M.P."/>
            <person name="Grau M."/>
            <person name="Mikheyev A.S."/>
        </authorList>
    </citation>
    <scope>NUCLEOTIDE SEQUENCE</scope>
    <source>
        <tissue evidence="1">Venom_gland</tissue>
    </source>
</reference>